<dbReference type="EMBL" id="KQ257467">
    <property type="protein sequence ID" value="KNC96647.1"/>
    <property type="molecule type" value="Genomic_DNA"/>
</dbReference>
<dbReference type="OMA" id="DVPAGNM"/>
<dbReference type="AlphaFoldDB" id="A0A0L0H617"/>
<feature type="binding site" evidence="20">
    <location>
        <position position="69"/>
    </location>
    <ligand>
        <name>substrate</name>
    </ligand>
</feature>
<dbReference type="STRING" id="645134.A0A0L0H617"/>
<dbReference type="PIRSF" id="PIRSF037913">
    <property type="entry name" value="His_deacetylse_1"/>
    <property type="match status" value="1"/>
</dbReference>
<keyword evidence="24" id="KW-1185">Reference proteome</keyword>
<keyword evidence="13" id="KW-0805">Transcription regulation</keyword>
<dbReference type="PANTHER" id="PTHR10625">
    <property type="entry name" value="HISTONE DEACETYLASE HDAC1-RELATED"/>
    <property type="match status" value="1"/>
</dbReference>
<feature type="binding site" evidence="20">
    <location>
        <position position="119"/>
    </location>
    <ligand>
        <name>substrate</name>
    </ligand>
</feature>
<evidence type="ECO:0000256" key="4">
    <source>
        <dbReference type="ARBA" id="ARBA00004496"/>
    </source>
</evidence>
<dbReference type="SUPFAM" id="SSF52768">
    <property type="entry name" value="Arginase/deacetylase"/>
    <property type="match status" value="1"/>
</dbReference>
<evidence type="ECO:0000256" key="9">
    <source>
        <dbReference type="ARBA" id="ARBA00022491"/>
    </source>
</evidence>
<evidence type="ECO:0000256" key="10">
    <source>
        <dbReference type="ARBA" id="ARBA00022723"/>
    </source>
</evidence>
<dbReference type="GO" id="GO:0005694">
    <property type="term" value="C:chromosome"/>
    <property type="evidence" value="ECO:0007669"/>
    <property type="project" value="UniProtKB-SubCell"/>
</dbReference>
<evidence type="ECO:0000256" key="13">
    <source>
        <dbReference type="ARBA" id="ARBA00023015"/>
    </source>
</evidence>
<keyword evidence="9" id="KW-0678">Repressor</keyword>
<dbReference type="GO" id="GO:0031507">
    <property type="term" value="P:heterochromatin formation"/>
    <property type="evidence" value="ECO:0007669"/>
    <property type="project" value="TreeGrafter"/>
</dbReference>
<feature type="binding site" evidence="21">
    <location>
        <position position="234"/>
    </location>
    <ligand>
        <name>a divalent metal cation</name>
        <dbReference type="ChEBI" id="CHEBI:60240"/>
    </ligand>
</feature>
<keyword evidence="7" id="KW-0158">Chromosome</keyword>
<keyword evidence="14" id="KW-0804">Transcription</keyword>
<sequence>MRYWDLGQNIEVHLITLMFRILQPAFASKEDLMVFHTEEYIDFLLNAEAADPESDEYLESIARFGLQYDCPVFNGLSSYVAGVAGGTLEAARALVDGDVDIAIHWDGGRHHAHREQASGFCYVNDIVLGMSKLQTRFQRILYLDIDIHHGDGVEGAYLFSPRVYTCSFHRSGVFFPITGASTTIGSGKARYHNLNIPLHRGLRGALFLACFQQIVQAICAVYDPQCIVLQGGADGAAGNLNTPEVDENGRRKEDGEGWKLDPATFGKIVSFLCNLRSPTVRPLLILGGGGYVNTITARCWAMATAAAIPVELLEDIPEHALWTEYCNEAPLGLASDENPKYIDDIMKTALESIRRLAELKGIQL</sequence>
<keyword evidence="15" id="KW-0539">Nucleus</keyword>
<feature type="active site" description="Proton acceptor" evidence="19">
    <location>
        <position position="111"/>
    </location>
</feature>
<evidence type="ECO:0000256" key="2">
    <source>
        <dbReference type="ARBA" id="ARBA00004123"/>
    </source>
</evidence>
<protein>
    <recommendedName>
        <fullName evidence="16">Histone deacetylase 8</fullName>
        <ecNumber evidence="6">3.5.1.98</ecNumber>
    </recommendedName>
    <alternativeName>
        <fullName evidence="17">Protein deacetylase HDAC8</fullName>
    </alternativeName>
    <alternativeName>
        <fullName evidence="18">Protein decrotonylase HDAC8</fullName>
    </alternativeName>
</protein>
<dbReference type="GO" id="GO:0005737">
    <property type="term" value="C:cytoplasm"/>
    <property type="evidence" value="ECO:0007669"/>
    <property type="project" value="UniProtKB-SubCell"/>
</dbReference>
<evidence type="ECO:0000256" key="7">
    <source>
        <dbReference type="ARBA" id="ARBA00022454"/>
    </source>
</evidence>
<evidence type="ECO:0000256" key="19">
    <source>
        <dbReference type="PIRSR" id="PIRSR037913-1"/>
    </source>
</evidence>
<name>A0A0L0H617_SPIPD</name>
<dbReference type="Pfam" id="PF00850">
    <property type="entry name" value="Hist_deacetyl"/>
    <property type="match status" value="1"/>
</dbReference>
<evidence type="ECO:0000256" key="12">
    <source>
        <dbReference type="ARBA" id="ARBA00022853"/>
    </source>
</evidence>
<dbReference type="PANTHER" id="PTHR10625:SF14">
    <property type="entry name" value="HISTONE DEACETYLASE 8"/>
    <property type="match status" value="1"/>
</dbReference>
<evidence type="ECO:0000256" key="18">
    <source>
        <dbReference type="ARBA" id="ARBA00042783"/>
    </source>
</evidence>
<dbReference type="OrthoDB" id="73273at2759"/>
<dbReference type="InterPro" id="IPR023696">
    <property type="entry name" value="Ureohydrolase_dom_sf"/>
</dbReference>
<feature type="binding site" evidence="20">
    <location>
        <position position="291"/>
    </location>
    <ligand>
        <name>substrate</name>
    </ligand>
</feature>
<keyword evidence="11" id="KW-0378">Hydrolase</keyword>
<comment type="similarity">
    <text evidence="5">Belongs to the histone deacetylase family. HD type 1 subfamily.</text>
</comment>
<dbReference type="PRINTS" id="PR01270">
    <property type="entry name" value="HDASUPER"/>
</dbReference>
<dbReference type="InterPro" id="IPR023801">
    <property type="entry name" value="His_deacetylse_dom"/>
</dbReference>
<evidence type="ECO:0000313" key="24">
    <source>
        <dbReference type="Proteomes" id="UP000053201"/>
    </source>
</evidence>
<evidence type="ECO:0000256" key="21">
    <source>
        <dbReference type="PIRSR" id="PIRSR037913-3"/>
    </source>
</evidence>
<dbReference type="Proteomes" id="UP000053201">
    <property type="component" value="Unassembled WGS sequence"/>
</dbReference>
<keyword evidence="12" id="KW-0156">Chromatin regulator</keyword>
<feature type="domain" description="Histone deacetylase" evidence="22">
    <location>
        <begin position="20"/>
        <end position="306"/>
    </location>
</feature>
<evidence type="ECO:0000256" key="20">
    <source>
        <dbReference type="PIRSR" id="PIRSR037913-2"/>
    </source>
</evidence>
<dbReference type="GO" id="GO:0005634">
    <property type="term" value="C:nucleus"/>
    <property type="evidence" value="ECO:0007669"/>
    <property type="project" value="UniProtKB-SubCell"/>
</dbReference>
<evidence type="ECO:0000259" key="22">
    <source>
        <dbReference type="Pfam" id="PF00850"/>
    </source>
</evidence>
<dbReference type="GO" id="GO:0141221">
    <property type="term" value="F:histone deacetylase activity, hydrolytic mechanism"/>
    <property type="evidence" value="ECO:0007669"/>
    <property type="project" value="UniProtKB-EC"/>
</dbReference>
<dbReference type="VEuPathDB" id="FungiDB:SPPG_07860"/>
<dbReference type="eggNOG" id="KOG1342">
    <property type="taxonomic scope" value="Eukaryota"/>
</dbReference>
<evidence type="ECO:0000256" key="1">
    <source>
        <dbReference type="ARBA" id="ARBA00001968"/>
    </source>
</evidence>
<dbReference type="GO" id="GO:0046872">
    <property type="term" value="F:metal ion binding"/>
    <property type="evidence" value="ECO:0007669"/>
    <property type="project" value="UniProtKB-KW"/>
</dbReference>
<dbReference type="GeneID" id="27691046"/>
<comment type="subcellular location">
    <subcellularLocation>
        <location evidence="3">Chromosome</location>
    </subcellularLocation>
    <subcellularLocation>
        <location evidence="4">Cytoplasm</location>
    </subcellularLocation>
    <subcellularLocation>
        <location evidence="2">Nucleus</location>
    </subcellularLocation>
</comment>
<keyword evidence="8" id="KW-0963">Cytoplasm</keyword>
<dbReference type="InterPro" id="IPR037138">
    <property type="entry name" value="His_deacetylse_dom_sf"/>
</dbReference>
<reference evidence="23 24" key="1">
    <citation type="submission" date="2009-08" db="EMBL/GenBank/DDBJ databases">
        <title>The Genome Sequence of Spizellomyces punctatus strain DAOM BR117.</title>
        <authorList>
            <consortium name="The Broad Institute Genome Sequencing Platform"/>
            <person name="Russ C."/>
            <person name="Cuomo C."/>
            <person name="Shea T."/>
            <person name="Young S.K."/>
            <person name="Zeng Q."/>
            <person name="Koehrsen M."/>
            <person name="Haas B."/>
            <person name="Borodovsky M."/>
            <person name="Guigo R."/>
            <person name="Alvarado L."/>
            <person name="Berlin A."/>
            <person name="Bochicchio J."/>
            <person name="Borenstein D."/>
            <person name="Chapman S."/>
            <person name="Chen Z."/>
            <person name="Engels R."/>
            <person name="Freedman E."/>
            <person name="Gellesch M."/>
            <person name="Goldberg J."/>
            <person name="Griggs A."/>
            <person name="Gujja S."/>
            <person name="Heiman D."/>
            <person name="Hepburn T."/>
            <person name="Howarth C."/>
            <person name="Jen D."/>
            <person name="Larson L."/>
            <person name="Lewis B."/>
            <person name="Mehta T."/>
            <person name="Park D."/>
            <person name="Pearson M."/>
            <person name="Roberts A."/>
            <person name="Saif S."/>
            <person name="Shenoy N."/>
            <person name="Sisk P."/>
            <person name="Stolte C."/>
            <person name="Sykes S."/>
            <person name="Thomson T."/>
            <person name="Walk T."/>
            <person name="White J."/>
            <person name="Yandava C."/>
            <person name="Burger G."/>
            <person name="Gray M.W."/>
            <person name="Holland P.W.H."/>
            <person name="King N."/>
            <person name="Lang F.B.F."/>
            <person name="Roger A.J."/>
            <person name="Ruiz-Trillo I."/>
            <person name="Lander E."/>
            <person name="Nusbaum C."/>
        </authorList>
    </citation>
    <scope>NUCLEOTIDE SEQUENCE [LARGE SCALE GENOMIC DNA]</scope>
    <source>
        <strain evidence="23 24">DAOM BR117</strain>
    </source>
</reference>
<evidence type="ECO:0000256" key="16">
    <source>
        <dbReference type="ARBA" id="ARBA00040347"/>
    </source>
</evidence>
<dbReference type="RefSeq" id="XP_016604687.1">
    <property type="nucleotide sequence ID" value="XM_016756010.1"/>
</dbReference>
<dbReference type="InParanoid" id="A0A0L0H617"/>
<gene>
    <name evidence="23" type="ORF">SPPG_07860</name>
</gene>
<dbReference type="EC" id="3.5.1.98" evidence="6"/>
<evidence type="ECO:0000256" key="8">
    <source>
        <dbReference type="ARBA" id="ARBA00022490"/>
    </source>
</evidence>
<dbReference type="InterPro" id="IPR000286">
    <property type="entry name" value="HDACs"/>
</dbReference>
<proteinExistence type="inferred from homology"/>
<evidence type="ECO:0000256" key="15">
    <source>
        <dbReference type="ARBA" id="ARBA00023242"/>
    </source>
</evidence>
<evidence type="ECO:0000256" key="6">
    <source>
        <dbReference type="ARBA" id="ARBA00012111"/>
    </source>
</evidence>
<comment type="cofactor">
    <cofactor evidence="1">
        <name>a divalent metal cation</name>
        <dbReference type="ChEBI" id="CHEBI:60240"/>
    </cofactor>
</comment>
<evidence type="ECO:0000313" key="23">
    <source>
        <dbReference type="EMBL" id="KNC96647.1"/>
    </source>
</evidence>
<feature type="binding site" evidence="21">
    <location>
        <position position="148"/>
    </location>
    <ligand>
        <name>a divalent metal cation</name>
        <dbReference type="ChEBI" id="CHEBI:60240"/>
    </ligand>
</feature>
<evidence type="ECO:0000256" key="5">
    <source>
        <dbReference type="ARBA" id="ARBA00006457"/>
    </source>
</evidence>
<feature type="binding site" evidence="21">
    <location>
        <position position="146"/>
    </location>
    <ligand>
        <name>a divalent metal cation</name>
        <dbReference type="ChEBI" id="CHEBI:60240"/>
    </ligand>
</feature>
<keyword evidence="10 21" id="KW-0479">Metal-binding</keyword>
<dbReference type="InterPro" id="IPR003084">
    <property type="entry name" value="HDAC_I/II"/>
</dbReference>
<dbReference type="PRINTS" id="PR01271">
    <property type="entry name" value="HISDACETLASE"/>
</dbReference>
<dbReference type="Gene3D" id="3.40.800.20">
    <property type="entry name" value="Histone deacetylase domain"/>
    <property type="match status" value="1"/>
</dbReference>
<organism evidence="23 24">
    <name type="scientific">Spizellomyces punctatus (strain DAOM BR117)</name>
    <dbReference type="NCBI Taxonomy" id="645134"/>
    <lineage>
        <taxon>Eukaryota</taxon>
        <taxon>Fungi</taxon>
        <taxon>Fungi incertae sedis</taxon>
        <taxon>Chytridiomycota</taxon>
        <taxon>Chytridiomycota incertae sedis</taxon>
        <taxon>Chytridiomycetes</taxon>
        <taxon>Spizellomycetales</taxon>
        <taxon>Spizellomycetaceae</taxon>
        <taxon>Spizellomyces</taxon>
    </lineage>
</organism>
<accession>A0A0L0H617</accession>
<evidence type="ECO:0000256" key="17">
    <source>
        <dbReference type="ARBA" id="ARBA00041964"/>
    </source>
</evidence>
<evidence type="ECO:0000256" key="3">
    <source>
        <dbReference type="ARBA" id="ARBA00004286"/>
    </source>
</evidence>
<evidence type="ECO:0000256" key="14">
    <source>
        <dbReference type="ARBA" id="ARBA00023163"/>
    </source>
</evidence>
<evidence type="ECO:0000256" key="11">
    <source>
        <dbReference type="ARBA" id="ARBA00022801"/>
    </source>
</evidence>